<reference evidence="4 5" key="1">
    <citation type="submission" date="2016-08" db="EMBL/GenBank/DDBJ databases">
        <title>Genome sequencing of Lactobacillus plantarum JSA22, isolated from fermented soybean paste.</title>
        <authorList>
            <person name="Choi H.S."/>
        </authorList>
    </citation>
    <scope>NUCLEOTIDE SEQUENCE [LARGE SCALE GENOMIC DNA]</scope>
    <source>
        <strain evidence="4 5">JSA22</strain>
    </source>
</reference>
<feature type="transmembrane region" description="Helical" evidence="2">
    <location>
        <begin position="39"/>
        <end position="60"/>
    </location>
</feature>
<dbReference type="PANTHER" id="PTHR36435:SF1">
    <property type="entry name" value="CAAX AMINO TERMINAL PROTEASE FAMILY PROTEIN"/>
    <property type="match status" value="1"/>
</dbReference>
<feature type="domain" description="CAAX prenyl protease 2/Lysostaphin resistance protein A-like" evidence="3">
    <location>
        <begin position="125"/>
        <end position="220"/>
    </location>
</feature>
<dbReference type="EMBL" id="MCOL01000001">
    <property type="protein sequence ID" value="ODO60455.1"/>
    <property type="molecule type" value="Genomic_DNA"/>
</dbReference>
<evidence type="ECO:0000259" key="3">
    <source>
        <dbReference type="Pfam" id="PF02517"/>
    </source>
</evidence>
<dbReference type="AlphaFoldDB" id="A0A151G7X8"/>
<keyword evidence="2" id="KW-0812">Transmembrane</keyword>
<organism evidence="4 5">
    <name type="scientific">Lactiplantibacillus plantarum</name>
    <name type="common">Lactobacillus plantarum</name>
    <dbReference type="NCBI Taxonomy" id="1590"/>
    <lineage>
        <taxon>Bacteria</taxon>
        <taxon>Bacillati</taxon>
        <taxon>Bacillota</taxon>
        <taxon>Bacilli</taxon>
        <taxon>Lactobacillales</taxon>
        <taxon>Lactobacillaceae</taxon>
        <taxon>Lactiplantibacillus</taxon>
    </lineage>
</organism>
<feature type="transmembrane region" description="Helical" evidence="2">
    <location>
        <begin position="187"/>
        <end position="204"/>
    </location>
</feature>
<gene>
    <name evidence="4" type="ORF">LPJSA22_00388</name>
</gene>
<dbReference type="PATRIC" id="fig|1590.152.peg.387"/>
<dbReference type="Pfam" id="PF02517">
    <property type="entry name" value="Rce1-like"/>
    <property type="match status" value="1"/>
</dbReference>
<evidence type="ECO:0000256" key="2">
    <source>
        <dbReference type="SAM" id="Phobius"/>
    </source>
</evidence>
<feature type="transmembrane region" description="Helical" evidence="2">
    <location>
        <begin position="12"/>
        <end position="33"/>
    </location>
</feature>
<dbReference type="Proteomes" id="UP000094892">
    <property type="component" value="Unassembled WGS sequence"/>
</dbReference>
<evidence type="ECO:0000313" key="4">
    <source>
        <dbReference type="EMBL" id="ODO60455.1"/>
    </source>
</evidence>
<keyword evidence="2" id="KW-1133">Transmembrane helix</keyword>
<accession>A0A151G7X8</accession>
<dbReference type="InterPro" id="IPR003675">
    <property type="entry name" value="Rce1/LyrA-like_dom"/>
</dbReference>
<keyword evidence="2" id="KW-0472">Membrane</keyword>
<comment type="similarity">
    <text evidence="1">Belongs to the UPF0177 family.</text>
</comment>
<sequence length="228" mass="25768">MLQKNLRFIGNLLTVSVLSVIIVNISSLPVYIYLITANWFTLLVSFSLYAVIIVFLYNIYKTTAELRQFDFRPWRARLNKRALLLMVIGAVIIVALAFGYAKLTAVWHITESGNERALDLLLRKNPVAMTLDAVIFGPIAEELSFRGFFFSYVLSDQYLGREYQAATIVINGLLFGYLHSGNSLVPLAYYTLFGMVLGTIYLLSKHDIRVNSVTHMLANMGILWLVPS</sequence>
<dbReference type="PANTHER" id="PTHR36435">
    <property type="entry name" value="SLR1288 PROTEIN"/>
    <property type="match status" value="1"/>
</dbReference>
<name>A0A151G7X8_LACPN</name>
<comment type="caution">
    <text evidence="4">The sequence shown here is derived from an EMBL/GenBank/DDBJ whole genome shotgun (WGS) entry which is preliminary data.</text>
</comment>
<dbReference type="InterPro" id="IPR052710">
    <property type="entry name" value="CAAX_protease"/>
</dbReference>
<protein>
    <recommendedName>
        <fullName evidence="3">CAAX prenyl protease 2/Lysostaphin resistance protein A-like domain-containing protein</fullName>
    </recommendedName>
</protein>
<dbReference type="RefSeq" id="WP_053566441.1">
    <property type="nucleotide sequence ID" value="NZ_AP028145.1"/>
</dbReference>
<proteinExistence type="inferred from homology"/>
<feature type="transmembrane region" description="Helical" evidence="2">
    <location>
        <begin position="81"/>
        <end position="101"/>
    </location>
</feature>
<dbReference type="GO" id="GO:0004175">
    <property type="term" value="F:endopeptidase activity"/>
    <property type="evidence" value="ECO:0007669"/>
    <property type="project" value="UniProtKB-ARBA"/>
</dbReference>
<evidence type="ECO:0000256" key="1">
    <source>
        <dbReference type="ARBA" id="ARBA00009067"/>
    </source>
</evidence>
<dbReference type="GO" id="GO:0080120">
    <property type="term" value="P:CAAX-box protein maturation"/>
    <property type="evidence" value="ECO:0007669"/>
    <property type="project" value="UniProtKB-ARBA"/>
</dbReference>
<evidence type="ECO:0000313" key="5">
    <source>
        <dbReference type="Proteomes" id="UP000094892"/>
    </source>
</evidence>